<dbReference type="KEGG" id="sphv:F9278_14930"/>
<reference evidence="2 3" key="1">
    <citation type="submission" date="2019-10" db="EMBL/GenBank/DDBJ databases">
        <title>Streptomyces sp. strain GY16 isolated from leaves of Broussonetia papyrifera.</title>
        <authorList>
            <person name="Mo P."/>
        </authorList>
    </citation>
    <scope>NUCLEOTIDE SEQUENCE [LARGE SCALE GENOMIC DNA]</scope>
    <source>
        <strain evidence="2 3">GY16</strain>
    </source>
</reference>
<dbReference type="InterPro" id="IPR007278">
    <property type="entry name" value="DUF397"/>
</dbReference>
<name>A0A5P8K2T5_9ACTN</name>
<evidence type="ECO:0000259" key="1">
    <source>
        <dbReference type="Pfam" id="PF04149"/>
    </source>
</evidence>
<protein>
    <submittedName>
        <fullName evidence="2">DUF397 domain-containing protein</fullName>
    </submittedName>
</protein>
<gene>
    <name evidence="2" type="ORF">F9278_14930</name>
</gene>
<dbReference type="AlphaFoldDB" id="A0A5P8K2T5"/>
<dbReference type="Pfam" id="PF04149">
    <property type="entry name" value="DUF397"/>
    <property type="match status" value="1"/>
</dbReference>
<sequence length="78" mass="8831">MNKNELDPAWVESQLRDAQWQTSSFSSGGTNCVQIAFLDDGIVALRDSKNPNKPAHLFTDSEYDMFVSGIMHGELRRR</sequence>
<organism evidence="2 3">
    <name type="scientific">Streptomyces phaeolivaceus</name>
    <dbReference type="NCBI Taxonomy" id="2653200"/>
    <lineage>
        <taxon>Bacteria</taxon>
        <taxon>Bacillati</taxon>
        <taxon>Actinomycetota</taxon>
        <taxon>Actinomycetes</taxon>
        <taxon>Kitasatosporales</taxon>
        <taxon>Streptomycetaceae</taxon>
        <taxon>Streptomyces</taxon>
    </lineage>
</organism>
<dbReference type="Proteomes" id="UP000327294">
    <property type="component" value="Chromosome"/>
</dbReference>
<feature type="domain" description="DUF397" evidence="1">
    <location>
        <begin position="18"/>
        <end position="70"/>
    </location>
</feature>
<evidence type="ECO:0000313" key="3">
    <source>
        <dbReference type="Proteomes" id="UP000327294"/>
    </source>
</evidence>
<dbReference type="RefSeq" id="WP_152168774.1">
    <property type="nucleotide sequence ID" value="NZ_CP045096.1"/>
</dbReference>
<accession>A0A5P8K2T5</accession>
<dbReference type="EMBL" id="CP045096">
    <property type="protein sequence ID" value="QFQ97290.1"/>
    <property type="molecule type" value="Genomic_DNA"/>
</dbReference>
<proteinExistence type="predicted"/>
<keyword evidence="3" id="KW-1185">Reference proteome</keyword>
<evidence type="ECO:0000313" key="2">
    <source>
        <dbReference type="EMBL" id="QFQ97290.1"/>
    </source>
</evidence>